<dbReference type="Proteomes" id="UP000018890">
    <property type="component" value="Unassembled WGS sequence"/>
</dbReference>
<dbReference type="SMART" id="SM00895">
    <property type="entry name" value="FCD"/>
    <property type="match status" value="1"/>
</dbReference>
<dbReference type="InterPro" id="IPR036388">
    <property type="entry name" value="WH-like_DNA-bd_sf"/>
</dbReference>
<dbReference type="InterPro" id="IPR008920">
    <property type="entry name" value="TF_FadR/GntR_C"/>
</dbReference>
<evidence type="ECO:0000313" key="5">
    <source>
        <dbReference type="EMBL" id="GAE27744.1"/>
    </source>
</evidence>
<dbReference type="Pfam" id="PF00392">
    <property type="entry name" value="GntR"/>
    <property type="match status" value="1"/>
</dbReference>
<gene>
    <name evidence="5" type="ORF">JCM9140_3901</name>
</gene>
<dbReference type="InterPro" id="IPR000524">
    <property type="entry name" value="Tscrpt_reg_HTH_GntR"/>
</dbReference>
<accession>W4Q8L8</accession>
<dbReference type="SUPFAM" id="SSF46785">
    <property type="entry name" value="Winged helix' DNA-binding domain"/>
    <property type="match status" value="1"/>
</dbReference>
<dbReference type="SUPFAM" id="SSF48008">
    <property type="entry name" value="GntR ligand-binding domain-like"/>
    <property type="match status" value="1"/>
</dbReference>
<feature type="domain" description="HTH gntR-type" evidence="4">
    <location>
        <begin position="11"/>
        <end position="79"/>
    </location>
</feature>
<comment type="caution">
    <text evidence="5">The sequence shown here is derived from an EMBL/GenBank/DDBJ whole genome shotgun (WGS) entry which is preliminary data.</text>
</comment>
<dbReference type="PRINTS" id="PR00035">
    <property type="entry name" value="HTHGNTR"/>
</dbReference>
<dbReference type="InterPro" id="IPR011711">
    <property type="entry name" value="GntR_C"/>
</dbReference>
<dbReference type="PANTHER" id="PTHR43537">
    <property type="entry name" value="TRANSCRIPTIONAL REGULATOR, GNTR FAMILY"/>
    <property type="match status" value="1"/>
</dbReference>
<dbReference type="GO" id="GO:0003700">
    <property type="term" value="F:DNA-binding transcription factor activity"/>
    <property type="evidence" value="ECO:0007669"/>
    <property type="project" value="InterPro"/>
</dbReference>
<evidence type="ECO:0000256" key="2">
    <source>
        <dbReference type="ARBA" id="ARBA00023125"/>
    </source>
</evidence>
<keyword evidence="1" id="KW-0805">Transcription regulation</keyword>
<dbReference type="SMART" id="SM00345">
    <property type="entry name" value="HTH_GNTR"/>
    <property type="match status" value="1"/>
</dbReference>
<reference evidence="5" key="1">
    <citation type="journal article" date="2014" name="Genome Announc.">
        <title>Draft Genome Sequences of Three Alkaliphilic Bacillus Strains, Bacillus wakoensis JCM 9140T, Bacillus akibai JCM 9157T, and Bacillus hemicellulosilyticus JCM 9152T.</title>
        <authorList>
            <person name="Yuki M."/>
            <person name="Oshima K."/>
            <person name="Suda W."/>
            <person name="Oshida Y."/>
            <person name="Kitamura K."/>
            <person name="Iida T."/>
            <person name="Hattori M."/>
            <person name="Ohkuma M."/>
        </authorList>
    </citation>
    <scope>NUCLEOTIDE SEQUENCE [LARGE SCALE GENOMIC DNA]</scope>
    <source>
        <strain evidence="5">JCM 9140</strain>
    </source>
</reference>
<keyword evidence="3" id="KW-0804">Transcription</keyword>
<dbReference type="STRING" id="1236970.JCM9140_3901"/>
<dbReference type="InterPro" id="IPR036390">
    <property type="entry name" value="WH_DNA-bd_sf"/>
</dbReference>
<dbReference type="Gene3D" id="1.10.10.10">
    <property type="entry name" value="Winged helix-like DNA-binding domain superfamily/Winged helix DNA-binding domain"/>
    <property type="match status" value="1"/>
</dbReference>
<dbReference type="PROSITE" id="PS50949">
    <property type="entry name" value="HTH_GNTR"/>
    <property type="match status" value="1"/>
</dbReference>
<dbReference type="EMBL" id="BAUT01000062">
    <property type="protein sequence ID" value="GAE27744.1"/>
    <property type="molecule type" value="Genomic_DNA"/>
</dbReference>
<protein>
    <submittedName>
        <fullName evidence="5">Transcriptional regulator</fullName>
    </submittedName>
</protein>
<dbReference type="CDD" id="cd07377">
    <property type="entry name" value="WHTH_GntR"/>
    <property type="match status" value="1"/>
</dbReference>
<keyword evidence="6" id="KW-1185">Reference proteome</keyword>
<dbReference type="PANTHER" id="PTHR43537:SF5">
    <property type="entry name" value="UXU OPERON TRANSCRIPTIONAL REGULATOR"/>
    <property type="match status" value="1"/>
</dbReference>
<evidence type="ECO:0000313" key="6">
    <source>
        <dbReference type="Proteomes" id="UP000018890"/>
    </source>
</evidence>
<organism evidence="5 6">
    <name type="scientific">Halalkalibacter wakoensis JCM 9140</name>
    <dbReference type="NCBI Taxonomy" id="1236970"/>
    <lineage>
        <taxon>Bacteria</taxon>
        <taxon>Bacillati</taxon>
        <taxon>Bacillota</taxon>
        <taxon>Bacilli</taxon>
        <taxon>Bacillales</taxon>
        <taxon>Bacillaceae</taxon>
        <taxon>Halalkalibacter</taxon>
    </lineage>
</organism>
<keyword evidence="2" id="KW-0238">DNA-binding</keyword>
<evidence type="ECO:0000259" key="4">
    <source>
        <dbReference type="PROSITE" id="PS50949"/>
    </source>
</evidence>
<name>W4Q8L8_9BACI</name>
<evidence type="ECO:0000256" key="3">
    <source>
        <dbReference type="ARBA" id="ARBA00023163"/>
    </source>
</evidence>
<dbReference type="GO" id="GO:0003677">
    <property type="term" value="F:DNA binding"/>
    <property type="evidence" value="ECO:0007669"/>
    <property type="project" value="UniProtKB-KW"/>
</dbReference>
<evidence type="ECO:0000256" key="1">
    <source>
        <dbReference type="ARBA" id="ARBA00023015"/>
    </source>
</evidence>
<proteinExistence type="predicted"/>
<dbReference type="AlphaFoldDB" id="W4Q8L8"/>
<dbReference type="Gene3D" id="1.20.120.530">
    <property type="entry name" value="GntR ligand-binding domain-like"/>
    <property type="match status" value="1"/>
</dbReference>
<sequence>MVEEVKSYSTQTFTQNMIRDLIWKITQNEIKPGEQLPSNDELAKQYNVGRSTIREAIKQIESYGFVQSTHGRGTFILDFEKTDNGTNLLEEIIDLRRMIEVHSIKKTVKYITFTQLQELNNLLMEMENCIDNPQRFTDIDREFHVKITVFSKSPFLPKMFQNISGFFAGVQDSIVYLPGSPERAIVEHKCMIEALKNKDEEKAVEVINQHLDSVVTQIKEKRVKEL</sequence>
<dbReference type="Pfam" id="PF07729">
    <property type="entry name" value="FCD"/>
    <property type="match status" value="1"/>
</dbReference>